<reference evidence="10 11" key="1">
    <citation type="submission" date="2013-01" db="EMBL/GenBank/DDBJ databases">
        <title>The Genome Sequence of Clostridium colicanis 209318.</title>
        <authorList>
            <consortium name="The Broad Institute Genome Sequencing Platform"/>
            <person name="Earl A."/>
            <person name="Ward D."/>
            <person name="Feldgarden M."/>
            <person name="Gevers D."/>
            <person name="Courvalin P."/>
            <person name="Lambert T."/>
            <person name="Walker B."/>
            <person name="Young S.K."/>
            <person name="Zeng Q."/>
            <person name="Gargeya S."/>
            <person name="Fitzgerald M."/>
            <person name="Haas B."/>
            <person name="Abouelleil A."/>
            <person name="Alvarado L."/>
            <person name="Arachchi H.M."/>
            <person name="Berlin A.M."/>
            <person name="Chapman S.B."/>
            <person name="Dewar J."/>
            <person name="Goldberg J."/>
            <person name="Griggs A."/>
            <person name="Gujja S."/>
            <person name="Hansen M."/>
            <person name="Howarth C."/>
            <person name="Imamovic A."/>
            <person name="Larimer J."/>
            <person name="McCowan C."/>
            <person name="Murphy C."/>
            <person name="Neiman D."/>
            <person name="Pearson M."/>
            <person name="Priest M."/>
            <person name="Roberts A."/>
            <person name="Saif S."/>
            <person name="Shea T."/>
            <person name="Sisk P."/>
            <person name="Sykes S."/>
            <person name="Wortman J."/>
            <person name="Nusbaum C."/>
            <person name="Birren B."/>
        </authorList>
    </citation>
    <scope>NUCLEOTIDE SEQUENCE [LARGE SCALE GENOMIC DNA]</scope>
    <source>
        <strain evidence="10 11">209318</strain>
    </source>
</reference>
<feature type="domain" description="BFD-like [2Fe-2S]-binding" evidence="9">
    <location>
        <begin position="4"/>
        <end position="51"/>
    </location>
</feature>
<dbReference type="Proteomes" id="UP000013097">
    <property type="component" value="Unassembled WGS sequence"/>
</dbReference>
<dbReference type="InterPro" id="IPR041854">
    <property type="entry name" value="BFD-like_2Fe2S-bd_dom_sf"/>
</dbReference>
<comment type="similarity">
    <text evidence="8">Belongs to the Bfd family.</text>
</comment>
<dbReference type="EMBL" id="AGYT01000009">
    <property type="protein sequence ID" value="ENZ01244.1"/>
    <property type="molecule type" value="Genomic_DNA"/>
</dbReference>
<dbReference type="eggNOG" id="ENOG5030GS8">
    <property type="taxonomic scope" value="Bacteria"/>
</dbReference>
<dbReference type="PANTHER" id="PTHR37424">
    <property type="entry name" value="BACTERIOFERRITIN-ASSOCIATED FERREDOXIN"/>
    <property type="match status" value="1"/>
</dbReference>
<keyword evidence="11" id="KW-1185">Reference proteome</keyword>
<dbReference type="PATRIC" id="fig|999411.4.peg.1918"/>
<dbReference type="GO" id="GO:0046872">
    <property type="term" value="F:metal ion binding"/>
    <property type="evidence" value="ECO:0007669"/>
    <property type="project" value="UniProtKB-KW"/>
</dbReference>
<evidence type="ECO:0000256" key="4">
    <source>
        <dbReference type="ARBA" id="ARBA00022982"/>
    </source>
</evidence>
<organism evidence="10 11">
    <name type="scientific">Clostridium thermobutyricum</name>
    <dbReference type="NCBI Taxonomy" id="29372"/>
    <lineage>
        <taxon>Bacteria</taxon>
        <taxon>Bacillati</taxon>
        <taxon>Bacillota</taxon>
        <taxon>Clostridia</taxon>
        <taxon>Eubacteriales</taxon>
        <taxon>Clostridiaceae</taxon>
        <taxon>Clostridium</taxon>
    </lineage>
</organism>
<evidence type="ECO:0000256" key="1">
    <source>
        <dbReference type="ARBA" id="ARBA00022448"/>
    </source>
</evidence>
<dbReference type="GO" id="GO:0051537">
    <property type="term" value="F:2 iron, 2 sulfur cluster binding"/>
    <property type="evidence" value="ECO:0007669"/>
    <property type="project" value="UniProtKB-KW"/>
</dbReference>
<evidence type="ECO:0000256" key="3">
    <source>
        <dbReference type="ARBA" id="ARBA00022723"/>
    </source>
</evidence>
<keyword evidence="1" id="KW-0813">Transport</keyword>
<proteinExistence type="inferred from homology"/>
<keyword evidence="6" id="KW-0411">Iron-sulfur</keyword>
<accession>N9XZC3</accession>
<name>N9XZC3_9CLOT</name>
<dbReference type="InterPro" id="IPR052371">
    <property type="entry name" value="BFD-associated_ferredoxin"/>
</dbReference>
<evidence type="ECO:0000256" key="7">
    <source>
        <dbReference type="ARBA" id="ARBA00039386"/>
    </source>
</evidence>
<comment type="caution">
    <text evidence="10">The sequence shown here is derived from an EMBL/GenBank/DDBJ whole genome shotgun (WGS) entry which is preliminary data.</text>
</comment>
<dbReference type="InterPro" id="IPR007419">
    <property type="entry name" value="BFD-like_2Fe2S-bd_dom"/>
</dbReference>
<dbReference type="AlphaFoldDB" id="N9XZC3"/>
<protein>
    <recommendedName>
        <fullName evidence="7">Bacterioferritin-associated ferredoxin</fullName>
    </recommendedName>
</protein>
<evidence type="ECO:0000256" key="2">
    <source>
        <dbReference type="ARBA" id="ARBA00022714"/>
    </source>
</evidence>
<evidence type="ECO:0000256" key="8">
    <source>
        <dbReference type="ARBA" id="ARBA00046332"/>
    </source>
</evidence>
<evidence type="ECO:0000256" key="5">
    <source>
        <dbReference type="ARBA" id="ARBA00023004"/>
    </source>
</evidence>
<dbReference type="HOGENOM" id="CLU_159205_4_3_9"/>
<sequence length="54" mass="5708">MSKMICGCMQVDEDTIKAAIADGAETVEDIEEMTGAGSCCGRCVPAIEKILLKK</sequence>
<evidence type="ECO:0000313" key="11">
    <source>
        <dbReference type="Proteomes" id="UP000013097"/>
    </source>
</evidence>
<evidence type="ECO:0000256" key="6">
    <source>
        <dbReference type="ARBA" id="ARBA00023014"/>
    </source>
</evidence>
<dbReference type="PANTHER" id="PTHR37424:SF1">
    <property type="entry name" value="BACTERIOFERRITIN-ASSOCIATED FERREDOXIN"/>
    <property type="match status" value="1"/>
</dbReference>
<dbReference type="Gene3D" id="1.10.10.1100">
    <property type="entry name" value="BFD-like [2Fe-2S]-binding domain"/>
    <property type="match status" value="1"/>
</dbReference>
<keyword evidence="2" id="KW-0001">2Fe-2S</keyword>
<evidence type="ECO:0000259" key="9">
    <source>
        <dbReference type="Pfam" id="PF04324"/>
    </source>
</evidence>
<keyword evidence="3" id="KW-0479">Metal-binding</keyword>
<keyword evidence="4" id="KW-0249">Electron transport</keyword>
<keyword evidence="5" id="KW-0408">Iron</keyword>
<evidence type="ECO:0000313" key="10">
    <source>
        <dbReference type="EMBL" id="ENZ01244.1"/>
    </source>
</evidence>
<dbReference type="Pfam" id="PF04324">
    <property type="entry name" value="Fer2_BFD"/>
    <property type="match status" value="1"/>
</dbReference>
<dbReference type="RefSeq" id="WP_002598446.1">
    <property type="nucleotide sequence ID" value="NZ_CAUWHC010000004.1"/>
</dbReference>
<gene>
    <name evidence="10" type="ORF">HMPREF1092_01952</name>
</gene>